<evidence type="ECO:0000313" key="2">
    <source>
        <dbReference type="Proteomes" id="UP000241131"/>
    </source>
</evidence>
<protein>
    <submittedName>
        <fullName evidence="1">Head-to-tail adaptor</fullName>
    </submittedName>
</protein>
<name>A0A2H5BLD2_9CAUD</name>
<dbReference type="Proteomes" id="UP000241131">
    <property type="component" value="Segment"/>
</dbReference>
<accession>A0A2H5BLD2</accession>
<organism evidence="1 2">
    <name type="scientific">Streptomyces phage Attoomi</name>
    <dbReference type="NCBI Taxonomy" id="2059881"/>
    <lineage>
        <taxon>Viruses</taxon>
        <taxon>Duplodnaviria</taxon>
        <taxon>Heunggongvirae</taxon>
        <taxon>Uroviricota</taxon>
        <taxon>Caudoviricetes</taxon>
        <taxon>Attoomivirus</taxon>
        <taxon>Attoomivirus attoomi</taxon>
    </lineage>
</organism>
<keyword evidence="2" id="KW-1185">Reference proteome</keyword>
<sequence length="123" mass="12863">MIPLADVAALEGRLGRTLTGDERTQAEAALVAASAQVRAYGLPWRDPVTAPAIAVTITLDAAERKFRNPEGYRAETEGGYSYQLPASLPVAAGLTPSEVTQVQRAAGFLGIHSVPMETLGGSL</sequence>
<gene>
    <name evidence="1" type="ORF">SEA_ATTOOMI_8</name>
</gene>
<dbReference type="EMBL" id="MG593801">
    <property type="protein sequence ID" value="AUG87140.1"/>
    <property type="molecule type" value="Genomic_DNA"/>
</dbReference>
<proteinExistence type="predicted"/>
<reference evidence="2" key="1">
    <citation type="submission" date="2017-11" db="EMBL/GenBank/DDBJ databases">
        <authorList>
            <person name="Han C.G."/>
        </authorList>
    </citation>
    <scope>NUCLEOTIDE SEQUENCE [LARGE SCALE GENOMIC DNA]</scope>
</reference>
<evidence type="ECO:0000313" key="1">
    <source>
        <dbReference type="EMBL" id="AUG87140.1"/>
    </source>
</evidence>